<name>A0ABT9XFA0_9BACL</name>
<dbReference type="PROSITE" id="PS00455">
    <property type="entry name" value="AMP_BINDING"/>
    <property type="match status" value="1"/>
</dbReference>
<dbReference type="EMBL" id="JAUSTP010000003">
    <property type="protein sequence ID" value="MDQ0188968.1"/>
    <property type="molecule type" value="Genomic_DNA"/>
</dbReference>
<protein>
    <submittedName>
        <fullName evidence="5">Fatty-acyl-CoA synthase</fullName>
        <ecNumber evidence="5">6.2.1.-</ecNumber>
    </submittedName>
</protein>
<dbReference type="PANTHER" id="PTHR43201:SF5">
    <property type="entry name" value="MEDIUM-CHAIN ACYL-COA LIGASE ACSF2, MITOCHONDRIAL"/>
    <property type="match status" value="1"/>
</dbReference>
<dbReference type="InterPro" id="IPR025110">
    <property type="entry name" value="AMP-bd_C"/>
</dbReference>
<keyword evidence="6" id="KW-1185">Reference proteome</keyword>
<dbReference type="InterPro" id="IPR000873">
    <property type="entry name" value="AMP-dep_synth/lig_dom"/>
</dbReference>
<evidence type="ECO:0000256" key="1">
    <source>
        <dbReference type="ARBA" id="ARBA00006432"/>
    </source>
</evidence>
<dbReference type="InterPro" id="IPR020845">
    <property type="entry name" value="AMP-binding_CS"/>
</dbReference>
<feature type="domain" description="AMP-binding enzyme C-terminal" evidence="4">
    <location>
        <begin position="476"/>
        <end position="553"/>
    </location>
</feature>
<keyword evidence="2 5" id="KW-0436">Ligase</keyword>
<reference evidence="5 6" key="1">
    <citation type="submission" date="2023-07" db="EMBL/GenBank/DDBJ databases">
        <title>Genomic Encyclopedia of Type Strains, Phase IV (KMG-IV): sequencing the most valuable type-strain genomes for metagenomic binning, comparative biology and taxonomic classification.</title>
        <authorList>
            <person name="Goeker M."/>
        </authorList>
    </citation>
    <scope>NUCLEOTIDE SEQUENCE [LARGE SCALE GENOMIC DNA]</scope>
    <source>
        <strain evidence="5 6">DSM 4006</strain>
    </source>
</reference>
<gene>
    <name evidence="5" type="ORF">J2S03_000782</name>
</gene>
<accession>A0ABT9XFA0</accession>
<dbReference type="SUPFAM" id="SSF56801">
    <property type="entry name" value="Acetyl-CoA synthetase-like"/>
    <property type="match status" value="1"/>
</dbReference>
<dbReference type="PANTHER" id="PTHR43201">
    <property type="entry name" value="ACYL-COA SYNTHETASE"/>
    <property type="match status" value="1"/>
</dbReference>
<evidence type="ECO:0000313" key="6">
    <source>
        <dbReference type="Proteomes" id="UP001232973"/>
    </source>
</evidence>
<evidence type="ECO:0000256" key="2">
    <source>
        <dbReference type="ARBA" id="ARBA00022598"/>
    </source>
</evidence>
<sequence>MPSQTPEERRQALEQRYPAWPRHTFASHFAVQCRTYPDRPLLLTPTQALTYAEVWDKSRQIAKSLLKLGVKRRDHVALLMANEPEYVMTKLAIALVGAVCVPLNTMLKTDELRYVLKQSDCRVLVLHQTAMGIQHAKTVSSLLDPLKKEEALLEHVICIPNTSEDLDSRFLHWEEFLAQGTAAGLDEALEARTQASEYPDEVCDIVYTSGSTGTPKGVMLTHDMVLRCAYATAISRAFEDGRRFFTPLPLYHVFAYIEGLMAASFVGGCVITMPSFSPKSALDLMQQYRAQDFLCVPSMLVSILNHPDLPQYDLSSLYALMCAAAPAPVAVWEQAMRELGLTEVCTGYGGTEVTASTAHTEVGDSIERITTRVGRLKPGGVSGLPEFGGSNIQYKVIDPFTGEDLPPGSIGELTVRGNTVTRGYYKKPAETAAAIDKDGWFRSGDLGRIDEHGYIEFLGRSTEMYKVSGENVSPKEVEDVINRHPAVAQAYVVGVPDNLTTETGAAFIQLKAGMTLTRRDVVQWCSERLAKFKIPRHVWFMEQSDWPMTGTGKIQKFKLRELAKQKLEQGSTAQ</sequence>
<feature type="domain" description="AMP-dependent synthetase/ligase" evidence="3">
    <location>
        <begin position="29"/>
        <end position="425"/>
    </location>
</feature>
<dbReference type="RefSeq" id="WP_274456441.1">
    <property type="nucleotide sequence ID" value="NZ_CP067097.1"/>
</dbReference>
<evidence type="ECO:0000259" key="4">
    <source>
        <dbReference type="Pfam" id="PF13193"/>
    </source>
</evidence>
<dbReference type="Pfam" id="PF00501">
    <property type="entry name" value="AMP-binding"/>
    <property type="match status" value="1"/>
</dbReference>
<dbReference type="Proteomes" id="UP001232973">
    <property type="component" value="Unassembled WGS sequence"/>
</dbReference>
<dbReference type="InterPro" id="IPR042099">
    <property type="entry name" value="ANL_N_sf"/>
</dbReference>
<proteinExistence type="inferred from homology"/>
<comment type="caution">
    <text evidence="5">The sequence shown here is derived from an EMBL/GenBank/DDBJ whole genome shotgun (WGS) entry which is preliminary data.</text>
</comment>
<dbReference type="GO" id="GO:0016874">
    <property type="term" value="F:ligase activity"/>
    <property type="evidence" value="ECO:0007669"/>
    <property type="project" value="UniProtKB-KW"/>
</dbReference>
<dbReference type="EC" id="6.2.1.-" evidence="5"/>
<dbReference type="Pfam" id="PF13193">
    <property type="entry name" value="AMP-binding_C"/>
    <property type="match status" value="1"/>
</dbReference>
<comment type="similarity">
    <text evidence="1">Belongs to the ATP-dependent AMP-binding enzyme family.</text>
</comment>
<evidence type="ECO:0000313" key="5">
    <source>
        <dbReference type="EMBL" id="MDQ0188968.1"/>
    </source>
</evidence>
<dbReference type="Gene3D" id="3.40.50.12780">
    <property type="entry name" value="N-terminal domain of ligase-like"/>
    <property type="match status" value="1"/>
</dbReference>
<dbReference type="InterPro" id="IPR045851">
    <property type="entry name" value="AMP-bd_C_sf"/>
</dbReference>
<dbReference type="Gene3D" id="3.30.300.30">
    <property type="match status" value="1"/>
</dbReference>
<organism evidence="5 6">
    <name type="scientific">Alicyclobacillus cycloheptanicus</name>
    <dbReference type="NCBI Taxonomy" id="1457"/>
    <lineage>
        <taxon>Bacteria</taxon>
        <taxon>Bacillati</taxon>
        <taxon>Bacillota</taxon>
        <taxon>Bacilli</taxon>
        <taxon>Bacillales</taxon>
        <taxon>Alicyclobacillaceae</taxon>
        <taxon>Alicyclobacillus</taxon>
    </lineage>
</organism>
<evidence type="ECO:0000259" key="3">
    <source>
        <dbReference type="Pfam" id="PF00501"/>
    </source>
</evidence>